<accession>A0AAV0WK47</accession>
<organism evidence="3 4">
    <name type="scientific">Macrosiphum euphorbiae</name>
    <name type="common">potato aphid</name>
    <dbReference type="NCBI Taxonomy" id="13131"/>
    <lineage>
        <taxon>Eukaryota</taxon>
        <taxon>Metazoa</taxon>
        <taxon>Ecdysozoa</taxon>
        <taxon>Arthropoda</taxon>
        <taxon>Hexapoda</taxon>
        <taxon>Insecta</taxon>
        <taxon>Pterygota</taxon>
        <taxon>Neoptera</taxon>
        <taxon>Paraneoptera</taxon>
        <taxon>Hemiptera</taxon>
        <taxon>Sternorrhyncha</taxon>
        <taxon>Aphidomorpha</taxon>
        <taxon>Aphidoidea</taxon>
        <taxon>Aphididae</taxon>
        <taxon>Macrosiphini</taxon>
        <taxon>Macrosiphum</taxon>
    </lineage>
</organism>
<dbReference type="Proteomes" id="UP001160148">
    <property type="component" value="Unassembled WGS sequence"/>
</dbReference>
<feature type="region of interest" description="Disordered" evidence="1">
    <location>
        <begin position="61"/>
        <end position="90"/>
    </location>
</feature>
<keyword evidence="4" id="KW-1185">Reference proteome</keyword>
<name>A0AAV0WK47_9HEMI</name>
<evidence type="ECO:0000256" key="2">
    <source>
        <dbReference type="SAM" id="SignalP"/>
    </source>
</evidence>
<feature type="signal peptide" evidence="2">
    <location>
        <begin position="1"/>
        <end position="25"/>
    </location>
</feature>
<dbReference type="AlphaFoldDB" id="A0AAV0WK47"/>
<keyword evidence="2" id="KW-0732">Signal</keyword>
<evidence type="ECO:0000313" key="4">
    <source>
        <dbReference type="Proteomes" id="UP001160148"/>
    </source>
</evidence>
<evidence type="ECO:0008006" key="5">
    <source>
        <dbReference type="Google" id="ProtNLM"/>
    </source>
</evidence>
<protein>
    <recommendedName>
        <fullName evidence="5">Secreted protein</fullName>
    </recommendedName>
</protein>
<feature type="chain" id="PRO_5043325944" description="Secreted protein" evidence="2">
    <location>
        <begin position="26"/>
        <end position="90"/>
    </location>
</feature>
<evidence type="ECO:0000313" key="3">
    <source>
        <dbReference type="EMBL" id="CAI6356076.1"/>
    </source>
</evidence>
<dbReference type="EMBL" id="CARXXK010000002">
    <property type="protein sequence ID" value="CAI6356076.1"/>
    <property type="molecule type" value="Genomic_DNA"/>
</dbReference>
<gene>
    <name evidence="3" type="ORF">MEUPH1_LOCUS11852</name>
</gene>
<sequence length="90" mass="9414">MQLSFDPTPVAVIAVIAAAAASAAAAVPAVGHDNAVIGAVNRKLSGQSRNTVDRRSLMGQRRLGHRSGSNNCGRRHRRRCGRRTAVAVGD</sequence>
<reference evidence="3 4" key="1">
    <citation type="submission" date="2023-01" db="EMBL/GenBank/DDBJ databases">
        <authorList>
            <person name="Whitehead M."/>
        </authorList>
    </citation>
    <scope>NUCLEOTIDE SEQUENCE [LARGE SCALE GENOMIC DNA]</scope>
</reference>
<evidence type="ECO:0000256" key="1">
    <source>
        <dbReference type="SAM" id="MobiDB-lite"/>
    </source>
</evidence>
<feature type="compositionally biased region" description="Basic residues" evidence="1">
    <location>
        <begin position="73"/>
        <end position="82"/>
    </location>
</feature>
<proteinExistence type="predicted"/>
<comment type="caution">
    <text evidence="3">The sequence shown here is derived from an EMBL/GenBank/DDBJ whole genome shotgun (WGS) entry which is preliminary data.</text>
</comment>